<protein>
    <submittedName>
        <fullName evidence="4">Sulfotransferase</fullName>
    </submittedName>
</protein>
<accession>A0A9W6J7Q6</accession>
<reference evidence="4" key="2">
    <citation type="submission" date="2023-01" db="EMBL/GenBank/DDBJ databases">
        <authorList>
            <person name="Sun Q."/>
            <person name="Evtushenko L."/>
        </authorList>
    </citation>
    <scope>NUCLEOTIDE SEQUENCE</scope>
    <source>
        <strain evidence="4">VKM B-2484</strain>
    </source>
</reference>
<dbReference type="SUPFAM" id="SSF52540">
    <property type="entry name" value="P-loop containing nucleoside triphosphate hydrolases"/>
    <property type="match status" value="1"/>
</dbReference>
<dbReference type="Pfam" id="PF00685">
    <property type="entry name" value="Sulfotransfer_1"/>
    <property type="match status" value="1"/>
</dbReference>
<dbReference type="RefSeq" id="WP_213372534.1">
    <property type="nucleotide sequence ID" value="NZ_BSFJ01000005.1"/>
</dbReference>
<dbReference type="InterPro" id="IPR000863">
    <property type="entry name" value="Sulfotransferase_dom"/>
</dbReference>
<organism evidence="4 5">
    <name type="scientific">Ancylobacter dichloromethanicus</name>
    <dbReference type="NCBI Taxonomy" id="518825"/>
    <lineage>
        <taxon>Bacteria</taxon>
        <taxon>Pseudomonadati</taxon>
        <taxon>Pseudomonadota</taxon>
        <taxon>Alphaproteobacteria</taxon>
        <taxon>Hyphomicrobiales</taxon>
        <taxon>Xanthobacteraceae</taxon>
        <taxon>Ancylobacter</taxon>
    </lineage>
</organism>
<dbReference type="InterPro" id="IPR027417">
    <property type="entry name" value="P-loop_NTPase"/>
</dbReference>
<proteinExistence type="inferred from homology"/>
<evidence type="ECO:0000256" key="2">
    <source>
        <dbReference type="ARBA" id="ARBA00022679"/>
    </source>
</evidence>
<comment type="caution">
    <text evidence="4">The sequence shown here is derived from an EMBL/GenBank/DDBJ whole genome shotgun (WGS) entry which is preliminary data.</text>
</comment>
<keyword evidence="2" id="KW-0808">Transferase</keyword>
<evidence type="ECO:0000259" key="3">
    <source>
        <dbReference type="Pfam" id="PF00685"/>
    </source>
</evidence>
<evidence type="ECO:0000313" key="4">
    <source>
        <dbReference type="EMBL" id="GLK71376.1"/>
    </source>
</evidence>
<name>A0A9W6J7Q6_9HYPH</name>
<dbReference type="Proteomes" id="UP001143370">
    <property type="component" value="Unassembled WGS sequence"/>
</dbReference>
<dbReference type="EMBL" id="BSFJ01000005">
    <property type="protein sequence ID" value="GLK71376.1"/>
    <property type="molecule type" value="Genomic_DNA"/>
</dbReference>
<evidence type="ECO:0000256" key="1">
    <source>
        <dbReference type="ARBA" id="ARBA00005771"/>
    </source>
</evidence>
<dbReference type="AlphaFoldDB" id="A0A9W6J7Q6"/>
<dbReference type="GO" id="GO:0008146">
    <property type="term" value="F:sulfotransferase activity"/>
    <property type="evidence" value="ECO:0007669"/>
    <property type="project" value="InterPro"/>
</dbReference>
<gene>
    <name evidence="4" type="ORF">GCM10017643_14910</name>
</gene>
<dbReference type="Gene3D" id="3.40.50.300">
    <property type="entry name" value="P-loop containing nucleotide triphosphate hydrolases"/>
    <property type="match status" value="1"/>
</dbReference>
<feature type="domain" description="Sulfotransferase" evidence="3">
    <location>
        <begin position="5"/>
        <end position="274"/>
    </location>
</feature>
<keyword evidence="5" id="KW-1185">Reference proteome</keyword>
<dbReference type="PANTHER" id="PTHR11783">
    <property type="entry name" value="SULFOTRANSFERASE SULT"/>
    <property type="match status" value="1"/>
</dbReference>
<sequence length="278" mass="30576">MSGLTLIASYPKSGNTWTRAFLASHLRGGQPLDLNTDLSLILNLTSRSLQDFHAELEHSDLTLEEIALLRPVTSRRIAEAQPGIYKTHDANLSPPGAREPAIPADAIDRVVYIVRDPRDVAVSLAHHFGCSPGESTGIMADARLTLGRSQRLLNANVAHFVSSWSAHVESWLDAADVRLLVLRYEDMLAEPFAVFARLCRFLDFNDDAATLRRSLEATSFPVLAGQESRAGFKERPRNASSAFFRAGIAGSWRRELAPELADRLIATQGRVMARLGYG</sequence>
<comment type="similarity">
    <text evidence="1">Belongs to the sulfotransferase 1 family.</text>
</comment>
<reference evidence="4" key="1">
    <citation type="journal article" date="2014" name="Int. J. Syst. Evol. Microbiol.">
        <title>Complete genome sequence of Corynebacterium casei LMG S-19264T (=DSM 44701T), isolated from a smear-ripened cheese.</title>
        <authorList>
            <consortium name="US DOE Joint Genome Institute (JGI-PGF)"/>
            <person name="Walter F."/>
            <person name="Albersmeier A."/>
            <person name="Kalinowski J."/>
            <person name="Ruckert C."/>
        </authorList>
    </citation>
    <scope>NUCLEOTIDE SEQUENCE</scope>
    <source>
        <strain evidence="4">VKM B-2484</strain>
    </source>
</reference>
<evidence type="ECO:0000313" key="5">
    <source>
        <dbReference type="Proteomes" id="UP001143370"/>
    </source>
</evidence>